<dbReference type="eggNOG" id="ENOG502R078">
    <property type="taxonomic scope" value="Eukaryota"/>
</dbReference>
<sequence length="119" mass="13424">MNAADDSSSSSLDPNDADVAFAFTDFEGVDFGEDEVAQTPRPRSEEEEDRPINHIIAQLNGGEVHQVDFPSGQDQEDAMRAHNPDLFELQRLRVRNLTLWYELGTRPDMTRTPLNVKAH</sequence>
<protein>
    <submittedName>
        <fullName evidence="2">Uncharacterized protein</fullName>
    </submittedName>
</protein>
<reference evidence="2 3" key="1">
    <citation type="journal article" date="2012" name="Genome Biol.">
        <title>Genome and low-iron response of an oceanic diatom adapted to chronic iron limitation.</title>
        <authorList>
            <person name="Lommer M."/>
            <person name="Specht M."/>
            <person name="Roy A.S."/>
            <person name="Kraemer L."/>
            <person name="Andreson R."/>
            <person name="Gutowska M.A."/>
            <person name="Wolf J."/>
            <person name="Bergner S.V."/>
            <person name="Schilhabel M.B."/>
            <person name="Klostermeier U.C."/>
            <person name="Beiko R.G."/>
            <person name="Rosenstiel P."/>
            <person name="Hippler M."/>
            <person name="Laroche J."/>
        </authorList>
    </citation>
    <scope>NUCLEOTIDE SEQUENCE [LARGE SCALE GENOMIC DNA]</scope>
    <source>
        <strain evidence="2 3">CCMP1005</strain>
    </source>
</reference>
<evidence type="ECO:0000256" key="1">
    <source>
        <dbReference type="SAM" id="MobiDB-lite"/>
    </source>
</evidence>
<feature type="non-terminal residue" evidence="2">
    <location>
        <position position="119"/>
    </location>
</feature>
<proteinExistence type="predicted"/>
<evidence type="ECO:0000313" key="2">
    <source>
        <dbReference type="EMBL" id="EJK55283.1"/>
    </source>
</evidence>
<dbReference type="Proteomes" id="UP000266841">
    <property type="component" value="Unassembled WGS sequence"/>
</dbReference>
<evidence type="ECO:0000313" key="3">
    <source>
        <dbReference type="Proteomes" id="UP000266841"/>
    </source>
</evidence>
<dbReference type="EMBL" id="AGNL01034399">
    <property type="protein sequence ID" value="EJK55283.1"/>
    <property type="molecule type" value="Genomic_DNA"/>
</dbReference>
<name>K0RNF3_THAOC</name>
<dbReference type="AlphaFoldDB" id="K0RNF3"/>
<organism evidence="2 3">
    <name type="scientific">Thalassiosira oceanica</name>
    <name type="common">Marine diatom</name>
    <dbReference type="NCBI Taxonomy" id="159749"/>
    <lineage>
        <taxon>Eukaryota</taxon>
        <taxon>Sar</taxon>
        <taxon>Stramenopiles</taxon>
        <taxon>Ochrophyta</taxon>
        <taxon>Bacillariophyta</taxon>
        <taxon>Coscinodiscophyceae</taxon>
        <taxon>Thalassiosirophycidae</taxon>
        <taxon>Thalassiosirales</taxon>
        <taxon>Thalassiosiraceae</taxon>
        <taxon>Thalassiosira</taxon>
    </lineage>
</organism>
<gene>
    <name evidence="2" type="ORF">THAOC_24998</name>
</gene>
<comment type="caution">
    <text evidence="2">The sequence shown here is derived from an EMBL/GenBank/DDBJ whole genome shotgun (WGS) entry which is preliminary data.</text>
</comment>
<keyword evidence="3" id="KW-1185">Reference proteome</keyword>
<accession>K0RNF3</accession>
<feature type="region of interest" description="Disordered" evidence="1">
    <location>
        <begin position="30"/>
        <end position="51"/>
    </location>
</feature>